<dbReference type="EMBL" id="JAHHHD010000005">
    <property type="protein sequence ID" value="MBW4658380.1"/>
    <property type="molecule type" value="Genomic_DNA"/>
</dbReference>
<dbReference type="InterPro" id="IPR029069">
    <property type="entry name" value="HotDog_dom_sf"/>
</dbReference>
<dbReference type="SUPFAM" id="SSF54637">
    <property type="entry name" value="Thioesterase/thiol ester dehydrase-isomerase"/>
    <property type="match status" value="1"/>
</dbReference>
<comment type="similarity">
    <text evidence="2">Belongs to the 4-hydroxybenzoyl-CoA thioesterase family. DHNA-CoA hydrolase subfamily.</text>
</comment>
<comment type="pathway">
    <text evidence="2">Quinol/quinone metabolism; 1,4-dihydroxy-2-naphthoate biosynthesis; 1,4-dihydroxy-2-naphthoate from chorismate: step 7/7.</text>
</comment>
<protein>
    <recommendedName>
        <fullName evidence="2">1,4-dihydroxy-2-naphthoyl-CoA hydrolase</fullName>
        <shortName evidence="2">DHNA-CoA hydrolase</shortName>
        <ecNumber evidence="2">3.1.2.28</ecNumber>
    </recommendedName>
    <alternativeName>
        <fullName evidence="2">DHNA-CoA thioesterase</fullName>
    </alternativeName>
</protein>
<dbReference type="GO" id="GO:0047617">
    <property type="term" value="F:fatty acyl-CoA hydrolase activity"/>
    <property type="evidence" value="ECO:0007669"/>
    <property type="project" value="TreeGrafter"/>
</dbReference>
<comment type="catalytic activity">
    <reaction evidence="2">
        <text>1,4-dihydroxy-2-naphthoyl-CoA + H2O = 1,4-dihydroxy-2-naphthoate + CoA + H(+)</text>
        <dbReference type="Rhea" id="RHEA:26309"/>
        <dbReference type="ChEBI" id="CHEBI:11173"/>
        <dbReference type="ChEBI" id="CHEBI:15377"/>
        <dbReference type="ChEBI" id="CHEBI:15378"/>
        <dbReference type="ChEBI" id="CHEBI:57287"/>
        <dbReference type="ChEBI" id="CHEBI:58897"/>
        <dbReference type="EC" id="3.1.2.28"/>
    </reaction>
</comment>
<proteinExistence type="inferred from homology"/>
<reference evidence="3" key="1">
    <citation type="submission" date="2021-05" db="EMBL/GenBank/DDBJ databases">
        <authorList>
            <person name="Pietrasiak N."/>
            <person name="Ward R."/>
            <person name="Stajich J.E."/>
            <person name="Kurbessoian T."/>
        </authorList>
    </citation>
    <scope>NUCLEOTIDE SEQUENCE</scope>
    <source>
        <strain evidence="3">UHER 2000/2452</strain>
    </source>
</reference>
<evidence type="ECO:0000313" key="3">
    <source>
        <dbReference type="EMBL" id="MBW4658380.1"/>
    </source>
</evidence>
<dbReference type="Proteomes" id="UP000757435">
    <property type="component" value="Unassembled WGS sequence"/>
</dbReference>
<reference evidence="3" key="2">
    <citation type="journal article" date="2022" name="Microbiol. Resour. Announc.">
        <title>Metagenome Sequencing to Explore Phylogenomics of Terrestrial Cyanobacteria.</title>
        <authorList>
            <person name="Ward R.D."/>
            <person name="Stajich J.E."/>
            <person name="Johansen J.R."/>
            <person name="Huntemann M."/>
            <person name="Clum A."/>
            <person name="Foster B."/>
            <person name="Foster B."/>
            <person name="Roux S."/>
            <person name="Palaniappan K."/>
            <person name="Varghese N."/>
            <person name="Mukherjee S."/>
            <person name="Reddy T.B.K."/>
            <person name="Daum C."/>
            <person name="Copeland A."/>
            <person name="Chen I.A."/>
            <person name="Ivanova N.N."/>
            <person name="Kyrpides N.C."/>
            <person name="Shapiro N."/>
            <person name="Eloe-Fadrosh E.A."/>
            <person name="Pietrasiak N."/>
        </authorList>
    </citation>
    <scope>NUCLEOTIDE SEQUENCE</scope>
    <source>
        <strain evidence="3">UHER 2000/2452</strain>
    </source>
</reference>
<comment type="caution">
    <text evidence="3">The sequence shown here is derived from an EMBL/GenBank/DDBJ whole genome shotgun (WGS) entry which is preliminary data.</text>
</comment>
<keyword evidence="1 2" id="KW-0378">Hydrolase</keyword>
<dbReference type="InterPro" id="IPR022829">
    <property type="entry name" value="DHNA_CoA_hydrolase"/>
</dbReference>
<dbReference type="HAMAP" id="MF_02101">
    <property type="entry name" value="DHNA_CoA_hydrolase"/>
    <property type="match status" value="1"/>
</dbReference>
<sequence>MPFIYARTVRFQDTDAAGVVYFANVLSMCHEAYEASLAASGVDLKQFFGRGAIAIPIVHASVDFRQPMFCGEQHLIHLTPTQLSPSKFSIQYGIFAKDLSTQQACQAATIHIAIQAHKRTRASLPAEIVKWLQDWGVSAMTAE</sequence>
<dbReference type="Pfam" id="PF13279">
    <property type="entry name" value="4HBT_2"/>
    <property type="match status" value="1"/>
</dbReference>
<dbReference type="InterPro" id="IPR050563">
    <property type="entry name" value="4-hydroxybenzoyl-CoA_TE"/>
</dbReference>
<name>A0A951QAT4_9CYAN</name>
<evidence type="ECO:0000313" key="4">
    <source>
        <dbReference type="Proteomes" id="UP000757435"/>
    </source>
</evidence>
<dbReference type="GO" id="GO:0061522">
    <property type="term" value="F:1,4-dihydroxy-2-naphthoyl-CoA thioesterase activity"/>
    <property type="evidence" value="ECO:0007669"/>
    <property type="project" value="UniProtKB-EC"/>
</dbReference>
<gene>
    <name evidence="3" type="ORF">KME15_06880</name>
</gene>
<dbReference type="AlphaFoldDB" id="A0A951QAT4"/>
<dbReference type="Gene3D" id="3.10.129.10">
    <property type="entry name" value="Hotdog Thioesterase"/>
    <property type="match status" value="1"/>
</dbReference>
<dbReference type="PANTHER" id="PTHR31793">
    <property type="entry name" value="4-HYDROXYBENZOYL-COA THIOESTERASE FAMILY MEMBER"/>
    <property type="match status" value="1"/>
</dbReference>
<dbReference type="CDD" id="cd00586">
    <property type="entry name" value="4HBT"/>
    <property type="match status" value="1"/>
</dbReference>
<dbReference type="PANTHER" id="PTHR31793:SF37">
    <property type="entry name" value="ACYL-COA THIOESTER HYDROLASE YBGC"/>
    <property type="match status" value="1"/>
</dbReference>
<feature type="active site" evidence="2">
    <location>
        <position position="15"/>
    </location>
</feature>
<evidence type="ECO:0000256" key="2">
    <source>
        <dbReference type="HAMAP-Rule" id="MF_02101"/>
    </source>
</evidence>
<evidence type="ECO:0000256" key="1">
    <source>
        <dbReference type="ARBA" id="ARBA00022801"/>
    </source>
</evidence>
<accession>A0A951QAT4</accession>
<organism evidence="3 4">
    <name type="scientific">Drouetiella hepatica Uher 2000/2452</name>
    <dbReference type="NCBI Taxonomy" id="904376"/>
    <lineage>
        <taxon>Bacteria</taxon>
        <taxon>Bacillati</taxon>
        <taxon>Cyanobacteriota</taxon>
        <taxon>Cyanophyceae</taxon>
        <taxon>Oculatellales</taxon>
        <taxon>Oculatellaceae</taxon>
        <taxon>Drouetiella</taxon>
    </lineage>
</organism>
<dbReference type="GO" id="GO:0042372">
    <property type="term" value="P:phylloquinone biosynthetic process"/>
    <property type="evidence" value="ECO:0007669"/>
    <property type="project" value="UniProtKB-UniRule"/>
</dbReference>
<dbReference type="EC" id="3.1.2.28" evidence="2"/>
<comment type="function">
    <text evidence="2">Catalyzes the hydrolysis of 1,4-dihydroxy-2-naphthoyl-CoA (DHNA-CoA) to 1,4-dihydroxy-2-naphthoate (DHNA), a reaction involved in phylloquinone (vitamin K1) biosynthesis.</text>
</comment>
<comment type="pathway">
    <text evidence="2">Cofactor biosynthesis; phylloquinone biosynthesis.</text>
</comment>